<dbReference type="GO" id="GO:0140078">
    <property type="term" value="F:class I DNA-(apurinic or apyrimidinic site) endonuclease activity"/>
    <property type="evidence" value="ECO:0007669"/>
    <property type="project" value="UniProtKB-EC"/>
</dbReference>
<protein>
    <recommendedName>
        <fullName evidence="4">Formamidopyrimidine-DNA glycosylase</fullName>
        <ecNumber evidence="3">4.2.99.18</ecNumber>
    </recommendedName>
    <alternativeName>
        <fullName evidence="15">DNA-(apurinic or apyrimidinic site) lyase MutM</fullName>
    </alternativeName>
</protein>
<evidence type="ECO:0000256" key="8">
    <source>
        <dbReference type="ARBA" id="ARBA00022801"/>
    </source>
</evidence>
<dbReference type="NCBIfam" id="NF007763">
    <property type="entry name" value="PRK10445.1"/>
    <property type="match status" value="1"/>
</dbReference>
<keyword evidence="6" id="KW-0227">DNA damage</keyword>
<keyword evidence="12 19" id="KW-0456">Lyase</keyword>
<dbReference type="InterPro" id="IPR012319">
    <property type="entry name" value="FPG_cat"/>
</dbReference>
<keyword evidence="14" id="KW-0326">Glycosidase</keyword>
<keyword evidence="20" id="KW-1185">Reference proteome</keyword>
<accession>A0ABW2JZL6</accession>
<keyword evidence="8" id="KW-0378">Hydrolase</keyword>
<dbReference type="Pfam" id="PF06831">
    <property type="entry name" value="H2TH"/>
    <property type="match status" value="1"/>
</dbReference>
<dbReference type="InterPro" id="IPR035937">
    <property type="entry name" value="FPG_N"/>
</dbReference>
<evidence type="ECO:0000256" key="5">
    <source>
        <dbReference type="ARBA" id="ARBA00022723"/>
    </source>
</evidence>
<dbReference type="PANTHER" id="PTHR42697">
    <property type="entry name" value="ENDONUCLEASE 8"/>
    <property type="match status" value="1"/>
</dbReference>
<comment type="caution">
    <text evidence="19">The sequence shown here is derived from an EMBL/GenBank/DDBJ whole genome shotgun (WGS) entry which is preliminary data.</text>
</comment>
<evidence type="ECO:0000256" key="7">
    <source>
        <dbReference type="ARBA" id="ARBA00022771"/>
    </source>
</evidence>
<keyword evidence="7 16" id="KW-0863">Zinc-finger</keyword>
<dbReference type="PROSITE" id="PS51066">
    <property type="entry name" value="ZF_FPG_2"/>
    <property type="match status" value="1"/>
</dbReference>
<dbReference type="InterPro" id="IPR044091">
    <property type="entry name" value="EcNei-like_N"/>
</dbReference>
<gene>
    <name evidence="19" type="primary">nei</name>
    <name evidence="19" type="ORF">ACFQMN_03340</name>
</gene>
<evidence type="ECO:0000256" key="6">
    <source>
        <dbReference type="ARBA" id="ARBA00022763"/>
    </source>
</evidence>
<evidence type="ECO:0000256" key="11">
    <source>
        <dbReference type="ARBA" id="ARBA00023204"/>
    </source>
</evidence>
<evidence type="ECO:0000256" key="12">
    <source>
        <dbReference type="ARBA" id="ARBA00023239"/>
    </source>
</evidence>
<dbReference type="Pfam" id="PF01149">
    <property type="entry name" value="Fapy_DNA_glyco"/>
    <property type="match status" value="1"/>
</dbReference>
<evidence type="ECO:0000259" key="18">
    <source>
        <dbReference type="PROSITE" id="PS51068"/>
    </source>
</evidence>
<evidence type="ECO:0000313" key="20">
    <source>
        <dbReference type="Proteomes" id="UP001596494"/>
    </source>
</evidence>
<evidence type="ECO:0000256" key="15">
    <source>
        <dbReference type="ARBA" id="ARBA00030638"/>
    </source>
</evidence>
<dbReference type="EMBL" id="JBHTBY010000001">
    <property type="protein sequence ID" value="MFC7319920.1"/>
    <property type="molecule type" value="Genomic_DNA"/>
</dbReference>
<evidence type="ECO:0000256" key="4">
    <source>
        <dbReference type="ARBA" id="ARBA00016240"/>
    </source>
</evidence>
<feature type="domain" description="Formamidopyrimidine-DNA glycosylase catalytic" evidence="18">
    <location>
        <begin position="2"/>
        <end position="101"/>
    </location>
</feature>
<keyword evidence="13" id="KW-0511">Multifunctional enzyme</keyword>
<keyword evidence="9" id="KW-0862">Zinc</keyword>
<reference evidence="20" key="1">
    <citation type="journal article" date="2019" name="Int. J. Syst. Evol. Microbiol.">
        <title>The Global Catalogue of Microorganisms (GCM) 10K type strain sequencing project: providing services to taxonomists for standard genome sequencing and annotation.</title>
        <authorList>
            <consortium name="The Broad Institute Genomics Platform"/>
            <consortium name="The Broad Institute Genome Sequencing Center for Infectious Disease"/>
            <person name="Wu L."/>
            <person name="Ma J."/>
        </authorList>
    </citation>
    <scope>NUCLEOTIDE SEQUENCE [LARGE SCALE GENOMIC DNA]</scope>
    <source>
        <strain evidence="20">CCUG 73951</strain>
    </source>
</reference>
<evidence type="ECO:0000256" key="1">
    <source>
        <dbReference type="ARBA" id="ARBA00001947"/>
    </source>
</evidence>
<dbReference type="Gene3D" id="1.10.8.50">
    <property type="match status" value="1"/>
</dbReference>
<keyword evidence="11" id="KW-0234">DNA repair</keyword>
<dbReference type="PANTHER" id="PTHR42697:SF1">
    <property type="entry name" value="ENDONUCLEASE 8"/>
    <property type="match status" value="1"/>
</dbReference>
<organism evidence="19 20">
    <name type="scientific">Halobacillus campisalis</name>
    <dbReference type="NCBI Taxonomy" id="435909"/>
    <lineage>
        <taxon>Bacteria</taxon>
        <taxon>Bacillati</taxon>
        <taxon>Bacillota</taxon>
        <taxon>Bacilli</taxon>
        <taxon>Bacillales</taxon>
        <taxon>Bacillaceae</taxon>
        <taxon>Halobacillus</taxon>
    </lineage>
</organism>
<keyword evidence="19" id="KW-0255">Endonuclease</keyword>
<dbReference type="RefSeq" id="WP_289215676.1">
    <property type="nucleotide sequence ID" value="NZ_JAPVRC010000003.1"/>
</dbReference>
<dbReference type="InterPro" id="IPR000214">
    <property type="entry name" value="Znf_DNA_glyclase/AP_lyase"/>
</dbReference>
<evidence type="ECO:0000256" key="13">
    <source>
        <dbReference type="ARBA" id="ARBA00023268"/>
    </source>
</evidence>
<evidence type="ECO:0000256" key="9">
    <source>
        <dbReference type="ARBA" id="ARBA00022833"/>
    </source>
</evidence>
<evidence type="ECO:0000256" key="16">
    <source>
        <dbReference type="PROSITE-ProRule" id="PRU00391"/>
    </source>
</evidence>
<keyword evidence="10" id="KW-0238">DNA-binding</keyword>
<dbReference type="PROSITE" id="PS51068">
    <property type="entry name" value="FPG_CAT"/>
    <property type="match status" value="1"/>
</dbReference>
<keyword evidence="19" id="KW-0540">Nuclease</keyword>
<evidence type="ECO:0000256" key="2">
    <source>
        <dbReference type="ARBA" id="ARBA00009409"/>
    </source>
</evidence>
<dbReference type="InterPro" id="IPR010663">
    <property type="entry name" value="Znf_FPG/IleRS"/>
</dbReference>
<proteinExistence type="inferred from homology"/>
<comment type="similarity">
    <text evidence="2">Belongs to the FPG family.</text>
</comment>
<comment type="cofactor">
    <cofactor evidence="1">
        <name>Zn(2+)</name>
        <dbReference type="ChEBI" id="CHEBI:29105"/>
    </cofactor>
</comment>
<dbReference type="Pfam" id="PF06827">
    <property type="entry name" value="zf-FPG_IleRS"/>
    <property type="match status" value="1"/>
</dbReference>
<dbReference type="SMART" id="SM00898">
    <property type="entry name" value="Fapy_DNA_glyco"/>
    <property type="match status" value="1"/>
</dbReference>
<evidence type="ECO:0000313" key="19">
    <source>
        <dbReference type="EMBL" id="MFC7319920.1"/>
    </source>
</evidence>
<sequence length="275" mass="31684">MPEGPEIKRAADQVEKALAGRPVNELYFAFDHLKDYESILKGTSIEKVKTKGKAMLIHFTNGYTIYSHNQLYGKWYIRNAYNYPKTNRQLRLALHNEKKSALLYSASDIEVMRDEEVPFHSFIAKAGPDLLSEPVTAEDLISRFQSDKFRRRKWTALLLDQTFIAGVGNYLRSEILFSAGIHPDLRPIDCTKEKLAKAAHACIDLMWRSYENNGITNDLTLAERLKAEGAKRYQYRHWVFNREGLPCRLCGTEIVKFKAGSRRCYYCPNCQSNES</sequence>
<dbReference type="CDD" id="cd08965">
    <property type="entry name" value="EcNei-like_N"/>
    <property type="match status" value="1"/>
</dbReference>
<keyword evidence="5" id="KW-0479">Metal-binding</keyword>
<evidence type="ECO:0000256" key="10">
    <source>
        <dbReference type="ARBA" id="ARBA00023125"/>
    </source>
</evidence>
<dbReference type="Gene3D" id="3.20.190.10">
    <property type="entry name" value="MutM-like, N-terminal"/>
    <property type="match status" value="1"/>
</dbReference>
<feature type="domain" description="FPG-type" evidence="17">
    <location>
        <begin position="238"/>
        <end position="272"/>
    </location>
</feature>
<dbReference type="InterPro" id="IPR010979">
    <property type="entry name" value="Ribosomal_uS13-like_H2TH"/>
</dbReference>
<name>A0ABW2JZL6_9BACI</name>
<dbReference type="SUPFAM" id="SSF81624">
    <property type="entry name" value="N-terminal domain of MutM-like DNA repair proteins"/>
    <property type="match status" value="1"/>
</dbReference>
<dbReference type="SUPFAM" id="SSF46946">
    <property type="entry name" value="S13-like H2TH domain"/>
    <property type="match status" value="1"/>
</dbReference>
<evidence type="ECO:0000256" key="3">
    <source>
        <dbReference type="ARBA" id="ARBA00012720"/>
    </source>
</evidence>
<dbReference type="EC" id="4.2.99.18" evidence="3"/>
<dbReference type="InterPro" id="IPR015886">
    <property type="entry name" value="H2TH_FPG"/>
</dbReference>
<evidence type="ECO:0000256" key="14">
    <source>
        <dbReference type="ARBA" id="ARBA00023295"/>
    </source>
</evidence>
<dbReference type="SMART" id="SM01232">
    <property type="entry name" value="H2TH"/>
    <property type="match status" value="1"/>
</dbReference>
<evidence type="ECO:0000259" key="17">
    <source>
        <dbReference type="PROSITE" id="PS51066"/>
    </source>
</evidence>
<dbReference type="SUPFAM" id="SSF57716">
    <property type="entry name" value="Glucocorticoid receptor-like (DNA-binding domain)"/>
    <property type="match status" value="1"/>
</dbReference>
<dbReference type="Proteomes" id="UP001596494">
    <property type="component" value="Unassembled WGS sequence"/>
</dbReference>